<name>A0A239C797_9ACTN</name>
<evidence type="ECO:0000313" key="1">
    <source>
        <dbReference type="EMBL" id="SNS15819.1"/>
    </source>
</evidence>
<reference evidence="1 2" key="1">
    <citation type="submission" date="2017-06" db="EMBL/GenBank/DDBJ databases">
        <authorList>
            <person name="Kim H.J."/>
            <person name="Triplett B.A."/>
        </authorList>
    </citation>
    <scope>NUCLEOTIDE SEQUENCE [LARGE SCALE GENOMIC DNA]</scope>
    <source>
        <strain evidence="1 2">DSM 43151</strain>
    </source>
</reference>
<dbReference type="AlphaFoldDB" id="A0A239C797"/>
<protein>
    <submittedName>
        <fullName evidence="1">Uncharacterized protein</fullName>
    </submittedName>
</protein>
<dbReference type="RefSeq" id="WP_089295869.1">
    <property type="nucleotide sequence ID" value="NZ_BOMU01000132.1"/>
</dbReference>
<dbReference type="OrthoDB" id="3297017at2"/>
<organism evidence="1 2">
    <name type="scientific">Actinoplanes regularis</name>
    <dbReference type="NCBI Taxonomy" id="52697"/>
    <lineage>
        <taxon>Bacteria</taxon>
        <taxon>Bacillati</taxon>
        <taxon>Actinomycetota</taxon>
        <taxon>Actinomycetes</taxon>
        <taxon>Micromonosporales</taxon>
        <taxon>Micromonosporaceae</taxon>
        <taxon>Actinoplanes</taxon>
    </lineage>
</organism>
<keyword evidence="2" id="KW-1185">Reference proteome</keyword>
<proteinExistence type="predicted"/>
<gene>
    <name evidence="1" type="ORF">SAMN06264365_11113</name>
</gene>
<evidence type="ECO:0000313" key="2">
    <source>
        <dbReference type="Proteomes" id="UP000198415"/>
    </source>
</evidence>
<accession>A0A239C797</accession>
<dbReference type="Proteomes" id="UP000198415">
    <property type="component" value="Unassembled WGS sequence"/>
</dbReference>
<dbReference type="EMBL" id="FZNR01000011">
    <property type="protein sequence ID" value="SNS15819.1"/>
    <property type="molecule type" value="Genomic_DNA"/>
</dbReference>
<sequence>MPKVVDAARVTTRDNTVWRTCTGCSLLKPLPDDVDRCGVCDSSRPRTPGEAGWDIAYRYAALVGRIDAWAVQIPCVSDAERLDHIRQLLKTRNPLRKDEGAK</sequence>